<organism evidence="2">
    <name type="scientific">Triticum aestivum</name>
    <name type="common">Wheat</name>
    <dbReference type="NCBI Taxonomy" id="4565"/>
    <lineage>
        <taxon>Eukaryota</taxon>
        <taxon>Viridiplantae</taxon>
        <taxon>Streptophyta</taxon>
        <taxon>Embryophyta</taxon>
        <taxon>Tracheophyta</taxon>
        <taxon>Spermatophyta</taxon>
        <taxon>Magnoliopsida</taxon>
        <taxon>Liliopsida</taxon>
        <taxon>Poales</taxon>
        <taxon>Poaceae</taxon>
        <taxon>BOP clade</taxon>
        <taxon>Pooideae</taxon>
        <taxon>Triticodae</taxon>
        <taxon>Triticeae</taxon>
        <taxon>Triticinae</taxon>
        <taxon>Triticum</taxon>
    </lineage>
</organism>
<evidence type="ECO:0000256" key="1">
    <source>
        <dbReference type="SAM" id="MobiDB-lite"/>
    </source>
</evidence>
<reference evidence="2" key="2">
    <citation type="submission" date="2018-10" db="UniProtKB">
        <authorList>
            <consortium name="EnsemblPlants"/>
        </authorList>
    </citation>
    <scope>IDENTIFICATION</scope>
</reference>
<reference evidence="2" key="1">
    <citation type="submission" date="2018-08" db="EMBL/GenBank/DDBJ databases">
        <authorList>
            <person name="Rossello M."/>
        </authorList>
    </citation>
    <scope>NUCLEOTIDE SEQUENCE [LARGE SCALE GENOMIC DNA]</scope>
    <source>
        <strain evidence="2">cv. Chinese Spring</strain>
    </source>
</reference>
<protein>
    <submittedName>
        <fullName evidence="2">Uncharacterized protein</fullName>
    </submittedName>
</protein>
<proteinExistence type="predicted"/>
<dbReference type="Proteomes" id="UP000019116">
    <property type="component" value="Chromosome 6D"/>
</dbReference>
<name>A0A3B6QB67_WHEAT</name>
<feature type="compositionally biased region" description="Basic residues" evidence="1">
    <location>
        <begin position="186"/>
        <end position="199"/>
    </location>
</feature>
<sequence>MNYADIEEQFNNMALEGPSAQDGMDCIVSLIISCLPPPLVPAPEADDSSDSDDDHFSLTASDSEDADADGPAQDGDGQDHFSRLPRNLLSNIMGRRRAQRLRCRARHLALCGRSPWPHLSRACHPHLLLRAGVRAPAPGRQPRRQEDPGPHPLQSPMADQHAAPQRHPQMCLPHPPLHRRLELPGHSHRSPARLPKPPRARPFPLHGRRQEVQRLARTLP</sequence>
<dbReference type="Gramene" id="TraesRN6D0100242600.2">
    <property type="protein sequence ID" value="TraesRN6D0100242600.2"/>
    <property type="gene ID" value="TraesRN6D0100242600"/>
</dbReference>
<dbReference type="EnsemblPlants" id="TraesCS6D02G101400.2">
    <property type="protein sequence ID" value="TraesCS6D02G101400.2"/>
    <property type="gene ID" value="TraesCS6D02G101400"/>
</dbReference>
<feature type="region of interest" description="Disordered" evidence="1">
    <location>
        <begin position="135"/>
        <end position="220"/>
    </location>
</feature>
<feature type="region of interest" description="Disordered" evidence="1">
    <location>
        <begin position="39"/>
        <end position="86"/>
    </location>
</feature>
<dbReference type="Gramene" id="TraesCS6D02G101400.2">
    <property type="protein sequence ID" value="TraesCS6D02G101400.2"/>
    <property type="gene ID" value="TraesCS6D02G101400"/>
</dbReference>
<feature type="compositionally biased region" description="Acidic residues" evidence="1">
    <location>
        <begin position="44"/>
        <end position="53"/>
    </location>
</feature>
<accession>A0A3B6QB67</accession>
<evidence type="ECO:0000313" key="3">
    <source>
        <dbReference type="Proteomes" id="UP000019116"/>
    </source>
</evidence>
<dbReference type="Gramene" id="TraesCS6D03G0218100.2">
    <property type="protein sequence ID" value="TraesCS6D03G0218100.2.CDS"/>
    <property type="gene ID" value="TraesCS6D03G0218100"/>
</dbReference>
<evidence type="ECO:0000313" key="2">
    <source>
        <dbReference type="EnsemblPlants" id="TraesCS6D02G101400.2"/>
    </source>
</evidence>
<dbReference type="AlphaFoldDB" id="A0A3B6QB67"/>
<keyword evidence="3" id="KW-1185">Reference proteome</keyword>
<dbReference type="OrthoDB" id="612216at2759"/>